<proteinExistence type="predicted"/>
<feature type="compositionally biased region" description="Acidic residues" evidence="2">
    <location>
        <begin position="394"/>
        <end position="404"/>
    </location>
</feature>
<feature type="chain" id="PRO_5009193608" evidence="3">
    <location>
        <begin position="23"/>
        <end position="714"/>
    </location>
</feature>
<reference evidence="4 5" key="1">
    <citation type="submission" date="2016-09" db="EMBL/GenBank/DDBJ databases">
        <title>Extensive genetic diversity and differential bi-allelic expression allows diatom success in the polar Southern Ocean.</title>
        <authorList>
            <consortium name="DOE Joint Genome Institute"/>
            <person name="Mock T."/>
            <person name="Otillar R.P."/>
            <person name="Strauss J."/>
            <person name="Dupont C."/>
            <person name="Frickenhaus S."/>
            <person name="Maumus F."/>
            <person name="Mcmullan M."/>
            <person name="Sanges R."/>
            <person name="Schmutz J."/>
            <person name="Toseland A."/>
            <person name="Valas R."/>
            <person name="Veluchamy A."/>
            <person name="Ward B.J."/>
            <person name="Allen A."/>
            <person name="Barry K."/>
            <person name="Falciatore A."/>
            <person name="Ferrante M."/>
            <person name="Fortunato A.E."/>
            <person name="Gloeckner G."/>
            <person name="Gruber A."/>
            <person name="Hipkin R."/>
            <person name="Janech M."/>
            <person name="Kroth P."/>
            <person name="Leese F."/>
            <person name="Lindquist E."/>
            <person name="Lyon B.R."/>
            <person name="Martin J."/>
            <person name="Mayer C."/>
            <person name="Parker M."/>
            <person name="Quesneville H."/>
            <person name="Raymond J."/>
            <person name="Uhlig C."/>
            <person name="Valentin K.U."/>
            <person name="Worden A.Z."/>
            <person name="Armbrust E.V."/>
            <person name="Bowler C."/>
            <person name="Green B."/>
            <person name="Moulton V."/>
            <person name="Van Oosterhout C."/>
            <person name="Grigoriev I."/>
        </authorList>
    </citation>
    <scope>NUCLEOTIDE SEQUENCE [LARGE SCALE GENOMIC DNA]</scope>
    <source>
        <strain evidence="4 5">CCMP1102</strain>
    </source>
</reference>
<feature type="compositionally biased region" description="Basic and acidic residues" evidence="2">
    <location>
        <begin position="101"/>
        <end position="127"/>
    </location>
</feature>
<feature type="compositionally biased region" description="Basic and acidic residues" evidence="2">
    <location>
        <begin position="532"/>
        <end position="551"/>
    </location>
</feature>
<feature type="compositionally biased region" description="Basic and acidic residues" evidence="2">
    <location>
        <begin position="365"/>
        <end position="393"/>
    </location>
</feature>
<accession>A0A1E7FWS1</accession>
<sequence length="714" mass="83209">MFFILAMQVWLHLLQFGLVVEGLSTQPHTTRILSSSINFQDPSQEQRQVFPTITARKRIVKSNRKPLNGYNTICFSRKPYAEGVENDDFDDDFSTNTKFSETSREEIGLRRMANRKRDDDLPRRSNNDDNTEVEEDIDDDYYVDEKDDGRENQNRGEQRNGRLARYSNDNEDPVAGNFWSNPTNGVDRPPPRISRRGKRQQKRNIYDDDEDTDYENDGDDDDDDGDSSRRRRRRQTSPPRRWPQQQQQQQQRSRSPVRTGTPQVPQVFKDFYDTIFWFGFDIDESADVGDKTVFGGTKGKFNGFNYLSAAENERNNGSSGRRKIPDRRLPPAKSDKMTTRRDTNKKNARQPSPSRRNTPPTDEIDERKSYYDDDDEYRDRRVNGSKNRDLRYDDNEDEDEDDEFVERRSGSRRRRRQQNSGDWSPINMIESFLGIDKEEMDYKADVYNSKMGLERKKNPSQQKRERNRRRPVDQQRGPARDYPERSGYAYRYDVTEDDDQNPTILDIDPSDDPEDLISRSNSGSRRQVPADGDTKKETRKKERSWEERQIAMERVPPADVAAWGPSGELPMTARVKAFYDAQEDIQMAQRKLKLLVGKESNAKEEITILKVDSERKRLKLDESPRGASRRDVEELRQIDLDIDDASRDLRRSRTRVDRARENLEELEERHHAIMSCYNIDQASKLVGEGLDEISKPFEGASTSANSADTSSLTK</sequence>
<dbReference type="KEGG" id="fcy:FRACYDRAFT_259139"/>
<feature type="region of interest" description="Disordered" evidence="2">
    <location>
        <begin position="85"/>
        <end position="264"/>
    </location>
</feature>
<feature type="compositionally biased region" description="Low complexity" evidence="2">
    <location>
        <begin position="700"/>
        <end position="714"/>
    </location>
</feature>
<dbReference type="AlphaFoldDB" id="A0A1E7FWS1"/>
<feature type="compositionally biased region" description="Basic and acidic residues" evidence="2">
    <location>
        <begin position="326"/>
        <end position="345"/>
    </location>
</feature>
<dbReference type="OrthoDB" id="49306at2759"/>
<feature type="compositionally biased region" description="Basic and acidic residues" evidence="2">
    <location>
        <begin position="470"/>
        <end position="484"/>
    </location>
</feature>
<organism evidence="4 5">
    <name type="scientific">Fragilariopsis cylindrus CCMP1102</name>
    <dbReference type="NCBI Taxonomy" id="635003"/>
    <lineage>
        <taxon>Eukaryota</taxon>
        <taxon>Sar</taxon>
        <taxon>Stramenopiles</taxon>
        <taxon>Ochrophyta</taxon>
        <taxon>Bacillariophyta</taxon>
        <taxon>Bacillariophyceae</taxon>
        <taxon>Bacillariophycidae</taxon>
        <taxon>Bacillariales</taxon>
        <taxon>Bacillariaceae</taxon>
        <taxon>Fragilariopsis</taxon>
    </lineage>
</organism>
<feature type="region of interest" description="Disordered" evidence="2">
    <location>
        <begin position="447"/>
        <end position="553"/>
    </location>
</feature>
<name>A0A1E7FWS1_9STRA</name>
<feature type="compositionally biased region" description="Basic residues" evidence="2">
    <location>
        <begin position="193"/>
        <end position="202"/>
    </location>
</feature>
<feature type="region of interest" description="Disordered" evidence="2">
    <location>
        <begin position="311"/>
        <end position="428"/>
    </location>
</feature>
<keyword evidence="3" id="KW-0732">Signal</keyword>
<keyword evidence="5" id="KW-1185">Reference proteome</keyword>
<dbReference type="InParanoid" id="A0A1E7FWS1"/>
<dbReference type="EMBL" id="KV784353">
    <property type="protein sequence ID" value="OEU22600.1"/>
    <property type="molecule type" value="Genomic_DNA"/>
</dbReference>
<feature type="compositionally biased region" description="Low complexity" evidence="2">
    <location>
        <begin position="236"/>
        <end position="256"/>
    </location>
</feature>
<evidence type="ECO:0000313" key="4">
    <source>
        <dbReference type="EMBL" id="OEU22600.1"/>
    </source>
</evidence>
<feature type="signal peptide" evidence="3">
    <location>
        <begin position="1"/>
        <end position="22"/>
    </location>
</feature>
<feature type="compositionally biased region" description="Acidic residues" evidence="2">
    <location>
        <begin position="207"/>
        <end position="225"/>
    </location>
</feature>
<protein>
    <submittedName>
        <fullName evidence="4">Uncharacterized protein</fullName>
    </submittedName>
</protein>
<gene>
    <name evidence="4" type="ORF">FRACYDRAFT_259139</name>
</gene>
<evidence type="ECO:0000256" key="1">
    <source>
        <dbReference type="SAM" id="Coils"/>
    </source>
</evidence>
<feature type="coiled-coil region" evidence="1">
    <location>
        <begin position="642"/>
        <end position="676"/>
    </location>
</feature>
<feature type="compositionally biased region" description="Polar residues" evidence="2">
    <location>
        <begin position="349"/>
        <end position="360"/>
    </location>
</feature>
<evidence type="ECO:0000256" key="3">
    <source>
        <dbReference type="SAM" id="SignalP"/>
    </source>
</evidence>
<evidence type="ECO:0000256" key="2">
    <source>
        <dbReference type="SAM" id="MobiDB-lite"/>
    </source>
</evidence>
<dbReference type="Proteomes" id="UP000095751">
    <property type="component" value="Unassembled WGS sequence"/>
</dbReference>
<feature type="region of interest" description="Disordered" evidence="2">
    <location>
        <begin position="695"/>
        <end position="714"/>
    </location>
</feature>
<feature type="compositionally biased region" description="Acidic residues" evidence="2">
    <location>
        <begin position="129"/>
        <end position="142"/>
    </location>
</feature>
<keyword evidence="1" id="KW-0175">Coiled coil</keyword>
<evidence type="ECO:0000313" key="5">
    <source>
        <dbReference type="Proteomes" id="UP000095751"/>
    </source>
</evidence>
<feature type="compositionally biased region" description="Basic and acidic residues" evidence="2">
    <location>
        <begin position="143"/>
        <end position="160"/>
    </location>
</feature>